<dbReference type="PANTHER" id="PTHR18964">
    <property type="entry name" value="ROK (REPRESSOR, ORF, KINASE) FAMILY"/>
    <property type="match status" value="1"/>
</dbReference>
<comment type="similarity">
    <text evidence="1">Belongs to the ROK (NagC/XylR) family.</text>
</comment>
<dbReference type="AlphaFoldDB" id="A0A3R7P3R2"/>
<organism evidence="2 3">
    <name type="scientific">Paracoccus methylarcula</name>
    <dbReference type="NCBI Taxonomy" id="72022"/>
    <lineage>
        <taxon>Bacteria</taxon>
        <taxon>Pseudomonadati</taxon>
        <taxon>Pseudomonadota</taxon>
        <taxon>Alphaproteobacteria</taxon>
        <taxon>Rhodobacterales</taxon>
        <taxon>Paracoccaceae</taxon>
        <taxon>Paracoccus</taxon>
    </lineage>
</organism>
<sequence length="426" mass="45513">MHYWLVRAVVPIFCVSANRARRSRPKEVTAYSTLKGFRLNSSKSGPAEPKLTASARNVFLCLAREGEATRPDLARRLGLSRPTLSAAMSDLARAGYVEAMGLRDGSTGRKPAMYRIGAGAGHVIVVDAGSTFVRLRASTLDGHTLYGGGYQLATEQRRFSAELTSVVVQAVRAAMAEAREDWGNLRAIGIALPTKVSRELDQPEEIALHQRLIDEAGIAAELPLILENNVNCAALAEGVKGVASGVDDFAYIQVGVKIGMGIVLGGELVRGCNGGAGEVSYLPFPWSPDAEPRQEELENYLGSESLLRRVRGDWPDGETPPTDAIDLFRLAGQGHAAAIERVEHYARDIGRLVAACVAVLDPGLVVLGGGIGQNNLILPQVRRVADELSVPTRVEVTGLGDEATLMGIQHVALRRAQERLVGESAG</sequence>
<dbReference type="Proteomes" id="UP000238137">
    <property type="component" value="Unassembled WGS sequence"/>
</dbReference>
<dbReference type="CDD" id="cd00090">
    <property type="entry name" value="HTH_ARSR"/>
    <property type="match status" value="1"/>
</dbReference>
<dbReference type="InterPro" id="IPR000600">
    <property type="entry name" value="ROK"/>
</dbReference>
<evidence type="ECO:0000256" key="1">
    <source>
        <dbReference type="ARBA" id="ARBA00006479"/>
    </source>
</evidence>
<dbReference type="InterPro" id="IPR036388">
    <property type="entry name" value="WH-like_DNA-bd_sf"/>
</dbReference>
<dbReference type="SUPFAM" id="SSF53067">
    <property type="entry name" value="Actin-like ATPase domain"/>
    <property type="match status" value="1"/>
</dbReference>
<protein>
    <submittedName>
        <fullName evidence="2">ROK family transcriptional regulator</fullName>
    </submittedName>
</protein>
<dbReference type="InterPro" id="IPR011991">
    <property type="entry name" value="ArsR-like_HTH"/>
</dbReference>
<dbReference type="InterPro" id="IPR036390">
    <property type="entry name" value="WH_DNA-bd_sf"/>
</dbReference>
<name>A0A3R7P3R2_9RHOB</name>
<reference evidence="2" key="1">
    <citation type="submission" date="2018-05" db="EMBL/GenBank/DDBJ databases">
        <title>Reclassification of Methylarcula marina and Methylarcula terricola as Paracoccus methylarcula sp.nov., comb.nov. and Paracoccus terricola comb.nov.</title>
        <authorList>
            <person name="Shmareva M.N."/>
            <person name="Doronina N.V."/>
            <person name="Vasilenko O.V."/>
            <person name="Tarlachkov S.V."/>
            <person name="Trotsenko Y.A."/>
        </authorList>
    </citation>
    <scope>NUCLEOTIDE SEQUENCE [LARGE SCALE GENOMIC DNA]</scope>
    <source>
        <strain evidence="2">VKM B-2159</strain>
    </source>
</reference>
<dbReference type="SUPFAM" id="SSF46785">
    <property type="entry name" value="Winged helix' DNA-binding domain"/>
    <property type="match status" value="1"/>
</dbReference>
<accession>A0A3R7P3R2</accession>
<dbReference type="GO" id="GO:0006355">
    <property type="term" value="P:regulation of DNA-templated transcription"/>
    <property type="evidence" value="ECO:0007669"/>
    <property type="project" value="UniProtKB-ARBA"/>
</dbReference>
<evidence type="ECO:0000313" key="2">
    <source>
        <dbReference type="EMBL" id="RNF33886.1"/>
    </source>
</evidence>
<proteinExistence type="inferred from homology"/>
<dbReference type="Gene3D" id="3.30.420.40">
    <property type="match status" value="2"/>
</dbReference>
<gene>
    <name evidence="2" type="ORF">A7A09_013255</name>
</gene>
<comment type="caution">
    <text evidence="2">The sequence shown here is derived from an EMBL/GenBank/DDBJ whole genome shotgun (WGS) entry which is preliminary data.</text>
</comment>
<dbReference type="Pfam" id="PF13412">
    <property type="entry name" value="HTH_24"/>
    <property type="match status" value="1"/>
</dbReference>
<dbReference type="Gene3D" id="1.10.10.10">
    <property type="entry name" value="Winged helix-like DNA-binding domain superfamily/Winged helix DNA-binding domain"/>
    <property type="match status" value="1"/>
</dbReference>
<keyword evidence="3" id="KW-1185">Reference proteome</keyword>
<dbReference type="OrthoDB" id="9810372at2"/>
<dbReference type="Pfam" id="PF00480">
    <property type="entry name" value="ROK"/>
    <property type="match status" value="1"/>
</dbReference>
<dbReference type="PANTHER" id="PTHR18964:SF149">
    <property type="entry name" value="BIFUNCTIONAL UDP-N-ACETYLGLUCOSAMINE 2-EPIMERASE_N-ACETYLMANNOSAMINE KINASE"/>
    <property type="match status" value="1"/>
</dbReference>
<dbReference type="EMBL" id="PXNQ02000008">
    <property type="protein sequence ID" value="RNF33886.1"/>
    <property type="molecule type" value="Genomic_DNA"/>
</dbReference>
<evidence type="ECO:0000313" key="3">
    <source>
        <dbReference type="Proteomes" id="UP000238137"/>
    </source>
</evidence>
<dbReference type="InterPro" id="IPR043129">
    <property type="entry name" value="ATPase_NBD"/>
</dbReference>